<dbReference type="InterPro" id="IPR011042">
    <property type="entry name" value="6-blade_b-propeller_TolB-like"/>
</dbReference>
<name>A0A4Q7UPW6_PSEST</name>
<evidence type="ECO:0000259" key="1">
    <source>
        <dbReference type="Pfam" id="PF08450"/>
    </source>
</evidence>
<keyword evidence="3" id="KW-1185">Reference proteome</keyword>
<dbReference type="EMBL" id="SHKL01000001">
    <property type="protein sequence ID" value="RZT83772.1"/>
    <property type="molecule type" value="Genomic_DNA"/>
</dbReference>
<dbReference type="PANTHER" id="PTHR47572:SF5">
    <property type="entry name" value="BLR2277 PROTEIN"/>
    <property type="match status" value="1"/>
</dbReference>
<dbReference type="Gene3D" id="2.120.10.30">
    <property type="entry name" value="TolB, C-terminal domain"/>
    <property type="match status" value="1"/>
</dbReference>
<feature type="domain" description="SMP-30/Gluconolactonase/LRE-like region" evidence="1">
    <location>
        <begin position="26"/>
        <end position="243"/>
    </location>
</feature>
<evidence type="ECO:0000313" key="2">
    <source>
        <dbReference type="EMBL" id="RZT83772.1"/>
    </source>
</evidence>
<dbReference type="RefSeq" id="WP_165438212.1">
    <property type="nucleotide sequence ID" value="NZ_SHKL01000001.1"/>
</dbReference>
<protein>
    <submittedName>
        <fullName evidence="2">Sugar lactone lactonase YvrE</fullName>
    </submittedName>
</protein>
<reference evidence="2 3" key="1">
    <citation type="submission" date="2019-02" db="EMBL/GenBank/DDBJ databases">
        <title>Sequencing the genomes of 1000 actinobacteria strains.</title>
        <authorList>
            <person name="Klenk H.-P."/>
        </authorList>
    </citation>
    <scope>NUCLEOTIDE SEQUENCE [LARGE SCALE GENOMIC DNA]</scope>
    <source>
        <strain evidence="2 3">DSM 45779</strain>
    </source>
</reference>
<gene>
    <name evidence="2" type="ORF">EV383_0590</name>
</gene>
<dbReference type="SUPFAM" id="SSF63829">
    <property type="entry name" value="Calcium-dependent phosphotriesterase"/>
    <property type="match status" value="1"/>
</dbReference>
<dbReference type="Proteomes" id="UP000291591">
    <property type="component" value="Unassembled WGS sequence"/>
</dbReference>
<dbReference type="PANTHER" id="PTHR47572">
    <property type="entry name" value="LIPOPROTEIN-RELATED"/>
    <property type="match status" value="1"/>
</dbReference>
<organism evidence="2 3">
    <name type="scientific">Pseudonocardia sediminis</name>
    <dbReference type="NCBI Taxonomy" id="1397368"/>
    <lineage>
        <taxon>Bacteria</taxon>
        <taxon>Bacillati</taxon>
        <taxon>Actinomycetota</taxon>
        <taxon>Actinomycetes</taxon>
        <taxon>Pseudonocardiales</taxon>
        <taxon>Pseudonocardiaceae</taxon>
        <taxon>Pseudonocardia</taxon>
    </lineage>
</organism>
<evidence type="ECO:0000313" key="3">
    <source>
        <dbReference type="Proteomes" id="UP000291591"/>
    </source>
</evidence>
<comment type="caution">
    <text evidence="2">The sequence shown here is derived from an EMBL/GenBank/DDBJ whole genome shotgun (WGS) entry which is preliminary data.</text>
</comment>
<dbReference type="InterPro" id="IPR051262">
    <property type="entry name" value="SMP-30/CGR1_Lactonase"/>
</dbReference>
<accession>A0A4Q7UPW6</accession>
<dbReference type="AlphaFoldDB" id="A0A4Q7UPW6"/>
<dbReference type="Pfam" id="PF08450">
    <property type="entry name" value="SGL"/>
    <property type="match status" value="1"/>
</dbReference>
<proteinExistence type="predicted"/>
<dbReference type="InterPro" id="IPR013658">
    <property type="entry name" value="SGL"/>
</dbReference>
<sequence length="326" mass="34870">MTVTADDLKRIGSDLNRPESVLATAAGDLYTSNADGGVSHIRPDGGQTRYLGTTADLPDGLHPNGIALEADGSFLIAHLGQGEREGGVFRLQRDGQLTPELREVDGVALPPTNHVTRDHRGRLWITVSTTVHPRDTDFTADAKSGFVVFDDGRGPRIVADGLGYTNECLPSPDGRWLYVNETFTKRLSRFPLSESGEPGPKEVLAEFGPGEFPDGLALDVDGGVWEACVVSNRVIRVLPDGTKETWLNTADRGHVEGVEEAWLSGRMRAAHIGGRGGFSPLGQVSSLAFAGPKRRTLVLGSLRNPYLVSAPAPVAGVEPPHWNVTA</sequence>